<name>A0A147K5U1_9BACI</name>
<protein>
    <recommendedName>
        <fullName evidence="3">DUF1836 domain-containing protein</fullName>
    </recommendedName>
</protein>
<dbReference type="AlphaFoldDB" id="A0A147K5U1"/>
<sequence length="209" mass="24181">MKSKFDQMEWDQHLHLEDIPDIDLYMDQVIQLFEKSYEGSKRNDNDKILTKTMINNYAKGKLFYPITNKKYSKDHLILISLIYQLKGTLSIQDIKETLLEVNEKAAASDLSLPSLYEQYLQLFSQNVEKFKNDLNLHEERVKELGAGSENTGLQGDSDQDIDHLQSVLLVLSLVNMSNFYRRAAETLVDQLGNDRELLNEKHNEKAPAE</sequence>
<dbReference type="InterPro" id="IPR014975">
    <property type="entry name" value="DUF1836"/>
</dbReference>
<evidence type="ECO:0000313" key="2">
    <source>
        <dbReference type="Proteomes" id="UP000074108"/>
    </source>
</evidence>
<comment type="caution">
    <text evidence="1">The sequence shown here is derived from an EMBL/GenBank/DDBJ whole genome shotgun (WGS) entry which is preliminary data.</text>
</comment>
<dbReference type="STRING" id="1150625.Q75_12995"/>
<dbReference type="PANTHER" id="PTHR40056:SF1">
    <property type="entry name" value="DUF1836 DOMAIN-CONTAINING PROTEIN"/>
    <property type="match status" value="1"/>
</dbReference>
<keyword evidence="2" id="KW-1185">Reference proteome</keyword>
<organism evidence="1 2">
    <name type="scientific">Bacillus coahuilensis p1.1.43</name>
    <dbReference type="NCBI Taxonomy" id="1150625"/>
    <lineage>
        <taxon>Bacteria</taxon>
        <taxon>Bacillati</taxon>
        <taxon>Bacillota</taxon>
        <taxon>Bacilli</taxon>
        <taxon>Bacillales</taxon>
        <taxon>Bacillaceae</taxon>
        <taxon>Bacillus</taxon>
    </lineage>
</organism>
<evidence type="ECO:0008006" key="3">
    <source>
        <dbReference type="Google" id="ProtNLM"/>
    </source>
</evidence>
<dbReference type="EMBL" id="LDYG01000042">
    <property type="protein sequence ID" value="KUP05173.1"/>
    <property type="molecule type" value="Genomic_DNA"/>
</dbReference>
<dbReference type="Pfam" id="PF08876">
    <property type="entry name" value="DUF1836"/>
    <property type="match status" value="1"/>
</dbReference>
<proteinExistence type="predicted"/>
<dbReference type="OrthoDB" id="3191472at2"/>
<dbReference type="PANTHER" id="PTHR40056">
    <property type="entry name" value="HYPOTHETICAL CYTOSOLIC PROTEIN"/>
    <property type="match status" value="1"/>
</dbReference>
<dbReference type="Proteomes" id="UP000074108">
    <property type="component" value="Unassembled WGS sequence"/>
</dbReference>
<dbReference type="PATRIC" id="fig|1150625.3.peg.2734"/>
<dbReference type="RefSeq" id="WP_010175323.1">
    <property type="nucleotide sequence ID" value="NZ_LDYG01000042.1"/>
</dbReference>
<accession>A0A147K5U1</accession>
<gene>
    <name evidence="1" type="ORF">Q75_12995</name>
</gene>
<reference evidence="1 2" key="1">
    <citation type="journal article" date="2016" name="Front. Microbiol.">
        <title>Microevolution Analysis of Bacillus coahuilensis Unveils Differences in Phosphorus Acquisition Strategies and Their Regulation.</title>
        <authorList>
            <person name="Gomez-Lunar Z."/>
            <person name="Hernandez-Gonzalez I."/>
            <person name="Rodriguez-Torres M.D."/>
            <person name="Souza V."/>
            <person name="Olmedo-Alvarez G."/>
        </authorList>
    </citation>
    <scope>NUCLEOTIDE SEQUENCE [LARGE SCALE GENOMIC DNA]</scope>
    <source>
        <strain evidence="2">p1.1.43</strain>
    </source>
</reference>
<evidence type="ECO:0000313" key="1">
    <source>
        <dbReference type="EMBL" id="KUP05173.1"/>
    </source>
</evidence>